<dbReference type="RefSeq" id="WP_112224890.1">
    <property type="nucleotide sequence ID" value="NZ_QLZR01000010.1"/>
</dbReference>
<feature type="region of interest" description="Disordered" evidence="1">
    <location>
        <begin position="280"/>
        <end position="301"/>
    </location>
</feature>
<keyword evidence="4" id="KW-1185">Reference proteome</keyword>
<feature type="region of interest" description="Disordered" evidence="1">
    <location>
        <begin position="152"/>
        <end position="177"/>
    </location>
</feature>
<gene>
    <name evidence="3" type="ORF">DP120_17330</name>
</gene>
<dbReference type="Pfam" id="PF06970">
    <property type="entry name" value="RepA_N"/>
    <property type="match status" value="1"/>
</dbReference>
<dbReference type="EMBL" id="QLZR01000010">
    <property type="protein sequence ID" value="RAZ73493.1"/>
    <property type="molecule type" value="Genomic_DNA"/>
</dbReference>
<accession>A0A365KL90</accession>
<name>A0A365KL90_9BACL</name>
<proteinExistence type="predicted"/>
<evidence type="ECO:0000256" key="1">
    <source>
        <dbReference type="SAM" id="MobiDB-lite"/>
    </source>
</evidence>
<feature type="domain" description="Replication initiator A N-terminal" evidence="2">
    <location>
        <begin position="14"/>
        <end position="88"/>
    </location>
</feature>
<dbReference type="AlphaFoldDB" id="A0A365KL90"/>
<evidence type="ECO:0000313" key="4">
    <source>
        <dbReference type="Proteomes" id="UP000251002"/>
    </source>
</evidence>
<dbReference type="Proteomes" id="UP000251002">
    <property type="component" value="Unassembled WGS sequence"/>
</dbReference>
<organism evidence="3 4">
    <name type="scientific">Planococcus halotolerans</name>
    <dbReference type="NCBI Taxonomy" id="2233542"/>
    <lineage>
        <taxon>Bacteria</taxon>
        <taxon>Bacillati</taxon>
        <taxon>Bacillota</taxon>
        <taxon>Bacilli</taxon>
        <taxon>Bacillales</taxon>
        <taxon>Caryophanaceae</taxon>
        <taxon>Planococcus</taxon>
    </lineage>
</organism>
<feature type="compositionally biased region" description="Low complexity" evidence="1">
    <location>
        <begin position="284"/>
        <end position="295"/>
    </location>
</feature>
<sequence length="320" mass="37622">MSRKYNVQEEAAERFYRLPKVFFTNEQYKKLSNDAKIAFAILQDRLELSIRNRWFDVEGNIYFLYGNQELGDILNCSKPTVIKIKKELHKAELLEEKRMGLSQSNRLYLLKPVADFSDLDELKQPSEDAETLVPQQKLKSFTSRSQNFLPQEVKNFNTNDTELSDTDSSDTEKSIHLSRNESDLPSVLVEVLDKNQKRLMDDEIKVIDILNHYKAHQGILTDYQYADALQYSLERTPGRIISITARLTKAVEDKRKWLNQQNAREPEPVRKEIIPEWLKEQRQAEQQQQQAKQQEVSSTLNDFEAEKQRLLERLQKRKSQ</sequence>
<comment type="caution">
    <text evidence="3">The sequence shown here is derived from an EMBL/GenBank/DDBJ whole genome shotgun (WGS) entry which is preliminary data.</text>
</comment>
<dbReference type="InterPro" id="IPR010724">
    <property type="entry name" value="RepA_N"/>
</dbReference>
<reference evidence="3 4" key="1">
    <citation type="submission" date="2018-06" db="EMBL/GenBank/DDBJ databases">
        <title>The draft genome sequences of strains SCU63 and S1.</title>
        <authorList>
            <person name="Gan L."/>
        </authorList>
    </citation>
    <scope>NUCLEOTIDE SEQUENCE [LARGE SCALE GENOMIC DNA]</scope>
    <source>
        <strain evidence="3 4">SCU63</strain>
    </source>
</reference>
<protein>
    <submittedName>
        <fullName evidence="3">Replication protein</fullName>
    </submittedName>
</protein>
<evidence type="ECO:0000313" key="3">
    <source>
        <dbReference type="EMBL" id="RAZ73493.1"/>
    </source>
</evidence>
<evidence type="ECO:0000259" key="2">
    <source>
        <dbReference type="Pfam" id="PF06970"/>
    </source>
</evidence>